<evidence type="ECO:0008006" key="4">
    <source>
        <dbReference type="Google" id="ProtNLM"/>
    </source>
</evidence>
<dbReference type="STRING" id="383372.Rcas_0345"/>
<feature type="transmembrane region" description="Helical" evidence="1">
    <location>
        <begin position="20"/>
        <end position="40"/>
    </location>
</feature>
<gene>
    <name evidence="2" type="ordered locus">Rcas_0345</name>
</gene>
<dbReference type="AlphaFoldDB" id="A7NG90"/>
<feature type="transmembrane region" description="Helical" evidence="1">
    <location>
        <begin position="163"/>
        <end position="196"/>
    </location>
</feature>
<name>A7NG90_ROSCS</name>
<feature type="transmembrane region" description="Helical" evidence="1">
    <location>
        <begin position="112"/>
        <end position="142"/>
    </location>
</feature>
<dbReference type="RefSeq" id="WP_011997881.1">
    <property type="nucleotide sequence ID" value="NC_009767.1"/>
</dbReference>
<dbReference type="Proteomes" id="UP000000263">
    <property type="component" value="Chromosome"/>
</dbReference>
<sequence length="239" mass="25227">MEIGKTFSFVTEDEQWITKVLIGALIPLIPIVGTFAVQGYSYRVAQNVARGNPRPLPAWGEFGDLLKTGFMAFVIQFVYVLPVAIIYGIFVALTIAAAAISGESEGGAAFVGLLSLCFLPLIFIAAIVCGFAALAAIMRYLATDSFGEAFKFGEVLAMLRNHIGVFLMILVVGIIAGVVAGLGAIACGIGVLFTAFYAQCMIGHAVGQAMQRIFPAQQPVYAAPGYYGPPPGYGPPPSY</sequence>
<dbReference type="EMBL" id="CP000804">
    <property type="protein sequence ID" value="ABU56477.1"/>
    <property type="molecule type" value="Genomic_DNA"/>
</dbReference>
<reference evidence="2 3" key="1">
    <citation type="submission" date="2007-08" db="EMBL/GenBank/DDBJ databases">
        <title>Complete sequence of Roseiflexus castenholzii DSM 13941.</title>
        <authorList>
            <consortium name="US DOE Joint Genome Institute"/>
            <person name="Copeland A."/>
            <person name="Lucas S."/>
            <person name="Lapidus A."/>
            <person name="Barry K."/>
            <person name="Glavina del Rio T."/>
            <person name="Dalin E."/>
            <person name="Tice H."/>
            <person name="Pitluck S."/>
            <person name="Thompson L.S."/>
            <person name="Brettin T."/>
            <person name="Bruce D."/>
            <person name="Detter J.C."/>
            <person name="Han C."/>
            <person name="Tapia R."/>
            <person name="Schmutz J."/>
            <person name="Larimer F."/>
            <person name="Land M."/>
            <person name="Hauser L."/>
            <person name="Kyrpides N."/>
            <person name="Mikhailova N."/>
            <person name="Bryant D.A."/>
            <person name="Hanada S."/>
            <person name="Tsukatani Y."/>
            <person name="Richardson P."/>
        </authorList>
    </citation>
    <scope>NUCLEOTIDE SEQUENCE [LARGE SCALE GENOMIC DNA]</scope>
    <source>
        <strain evidence="3">DSM 13941 / HLO8</strain>
    </source>
</reference>
<proteinExistence type="predicted"/>
<dbReference type="InterPro" id="IPR025098">
    <property type="entry name" value="DUF4013"/>
</dbReference>
<evidence type="ECO:0000313" key="2">
    <source>
        <dbReference type="EMBL" id="ABU56477.1"/>
    </source>
</evidence>
<keyword evidence="1" id="KW-1133">Transmembrane helix</keyword>
<protein>
    <recommendedName>
        <fullName evidence="4">DUF4013 domain-containing protein</fullName>
    </recommendedName>
</protein>
<evidence type="ECO:0000256" key="1">
    <source>
        <dbReference type="SAM" id="Phobius"/>
    </source>
</evidence>
<organism evidence="2 3">
    <name type="scientific">Roseiflexus castenholzii (strain DSM 13941 / HLO8)</name>
    <dbReference type="NCBI Taxonomy" id="383372"/>
    <lineage>
        <taxon>Bacteria</taxon>
        <taxon>Bacillati</taxon>
        <taxon>Chloroflexota</taxon>
        <taxon>Chloroflexia</taxon>
        <taxon>Chloroflexales</taxon>
        <taxon>Roseiflexineae</taxon>
        <taxon>Roseiflexaceae</taxon>
        <taxon>Roseiflexus</taxon>
    </lineage>
</organism>
<keyword evidence="1" id="KW-0812">Transmembrane</keyword>
<dbReference type="HOGENOM" id="CLU_079270_4_0_0"/>
<dbReference type="KEGG" id="rca:Rcas_0345"/>
<feature type="transmembrane region" description="Helical" evidence="1">
    <location>
        <begin position="77"/>
        <end position="100"/>
    </location>
</feature>
<dbReference type="OrthoDB" id="9799578at2"/>
<keyword evidence="3" id="KW-1185">Reference proteome</keyword>
<dbReference type="eggNOG" id="ENOG50333RW">
    <property type="taxonomic scope" value="Bacteria"/>
</dbReference>
<evidence type="ECO:0000313" key="3">
    <source>
        <dbReference type="Proteomes" id="UP000000263"/>
    </source>
</evidence>
<accession>A7NG90</accession>
<dbReference type="Pfam" id="PF13197">
    <property type="entry name" value="DUF4013"/>
    <property type="match status" value="1"/>
</dbReference>
<keyword evidence="1" id="KW-0472">Membrane</keyword>